<dbReference type="InterPro" id="IPR022694">
    <property type="entry name" value="3-OHacyl-CoA_DH"/>
</dbReference>
<dbReference type="Pfam" id="PF02737">
    <property type="entry name" value="3HCDH_N"/>
    <property type="match status" value="1"/>
</dbReference>
<dbReference type="EMBL" id="ML014440">
    <property type="protein sequence ID" value="RKO98425.1"/>
    <property type="molecule type" value="Genomic_DNA"/>
</dbReference>
<dbReference type="Gene3D" id="3.40.50.720">
    <property type="entry name" value="NAD(P)-binding Rossmann-like Domain"/>
    <property type="match status" value="1"/>
</dbReference>
<dbReference type="PANTHER" id="PTHR48075:SF5">
    <property type="entry name" value="3-HYDROXYBUTYRYL-COA DEHYDROGENASE"/>
    <property type="match status" value="1"/>
</dbReference>
<dbReference type="GO" id="GO:0006631">
    <property type="term" value="P:fatty acid metabolic process"/>
    <property type="evidence" value="ECO:0007669"/>
    <property type="project" value="InterPro"/>
</dbReference>
<evidence type="ECO:0000313" key="7">
    <source>
        <dbReference type="Proteomes" id="UP000274922"/>
    </source>
</evidence>
<dbReference type="PANTHER" id="PTHR48075">
    <property type="entry name" value="3-HYDROXYACYL-COA DEHYDROGENASE FAMILY PROTEIN"/>
    <property type="match status" value="1"/>
</dbReference>
<feature type="site" description="Important for catalytic activity" evidence="3">
    <location>
        <position position="132"/>
    </location>
</feature>
<evidence type="ECO:0000256" key="1">
    <source>
        <dbReference type="ARBA" id="ARBA00009463"/>
    </source>
</evidence>
<name>A0A4P9X0M2_9FUNG</name>
<dbReference type="Proteomes" id="UP000274922">
    <property type="component" value="Unassembled WGS sequence"/>
</dbReference>
<organism evidence="6 7">
    <name type="scientific">Caulochytrium protostelioides</name>
    <dbReference type="NCBI Taxonomy" id="1555241"/>
    <lineage>
        <taxon>Eukaryota</taxon>
        <taxon>Fungi</taxon>
        <taxon>Fungi incertae sedis</taxon>
        <taxon>Chytridiomycota</taxon>
        <taxon>Chytridiomycota incertae sedis</taxon>
        <taxon>Chytridiomycetes</taxon>
        <taxon>Caulochytriales</taxon>
        <taxon>Caulochytriaceae</taxon>
        <taxon>Caulochytrium</taxon>
    </lineage>
</organism>
<proteinExistence type="inferred from homology"/>
<gene>
    <name evidence="6" type="ORF">CXG81DRAFT_15934</name>
</gene>
<evidence type="ECO:0008006" key="8">
    <source>
        <dbReference type="Google" id="ProtNLM"/>
    </source>
</evidence>
<evidence type="ECO:0000259" key="4">
    <source>
        <dbReference type="Pfam" id="PF00725"/>
    </source>
</evidence>
<sequence>MGIGIAQVAASVACIPRVTLIDASPAQIERGRRFMDALLAKDVAKGKLTAQQRDAALGRLHVAADGIPALADGCDFVIEAVSENPAVKRDIFSTLASTLPEDAVMATNTSSISVTRIGASAGERADAVIGMHFMNPVPVIKLVEIIPGLATSDATLARTLALAHAMQKTTTMSRDMPGFIANRILMPYINEAIFALQDNISSIGDIDTTMKLGTNVPMGPLTLADFIGLDTCLAIMRVLHTQLGDSKYRPAPLLVQYVEAGYLGKKTGRGFYEYAAKP</sequence>
<dbReference type="InterPro" id="IPR036291">
    <property type="entry name" value="NAD(P)-bd_dom_sf"/>
</dbReference>
<dbReference type="Gene3D" id="1.10.1040.10">
    <property type="entry name" value="N-(1-d-carboxylethyl)-l-norvaline Dehydrogenase, domain 2"/>
    <property type="match status" value="1"/>
</dbReference>
<feature type="domain" description="3-hydroxyacyl-CoA dehydrogenase C-terminal" evidence="4">
    <location>
        <begin position="178"/>
        <end position="274"/>
    </location>
</feature>
<keyword evidence="2" id="KW-0560">Oxidoreductase</keyword>
<dbReference type="GO" id="GO:0070403">
    <property type="term" value="F:NAD+ binding"/>
    <property type="evidence" value="ECO:0007669"/>
    <property type="project" value="InterPro"/>
</dbReference>
<accession>A0A4P9X0M2</accession>
<dbReference type="InterPro" id="IPR006176">
    <property type="entry name" value="3-OHacyl-CoA_DH_NAD-bd"/>
</dbReference>
<protein>
    <recommendedName>
        <fullName evidence="8">3-hydroxybutyryl-CoA dehydrogenase</fullName>
    </recommendedName>
</protein>
<keyword evidence="7" id="KW-1185">Reference proteome</keyword>
<dbReference type="STRING" id="1555241.A0A4P9X0M2"/>
<dbReference type="Pfam" id="PF00725">
    <property type="entry name" value="3HCDH"/>
    <property type="match status" value="1"/>
</dbReference>
<dbReference type="InterPro" id="IPR006108">
    <property type="entry name" value="3HC_DH_C"/>
</dbReference>
<evidence type="ECO:0000259" key="5">
    <source>
        <dbReference type="Pfam" id="PF02737"/>
    </source>
</evidence>
<dbReference type="SUPFAM" id="SSF51735">
    <property type="entry name" value="NAD(P)-binding Rossmann-fold domains"/>
    <property type="match status" value="1"/>
</dbReference>
<reference evidence="7" key="1">
    <citation type="journal article" date="2018" name="Nat. Microbiol.">
        <title>Leveraging single-cell genomics to expand the fungal tree of life.</title>
        <authorList>
            <person name="Ahrendt S.R."/>
            <person name="Quandt C.A."/>
            <person name="Ciobanu D."/>
            <person name="Clum A."/>
            <person name="Salamov A."/>
            <person name="Andreopoulos B."/>
            <person name="Cheng J.F."/>
            <person name="Woyke T."/>
            <person name="Pelin A."/>
            <person name="Henrissat B."/>
            <person name="Reynolds N.K."/>
            <person name="Benny G.L."/>
            <person name="Smith M.E."/>
            <person name="James T.Y."/>
            <person name="Grigoriev I.V."/>
        </authorList>
    </citation>
    <scope>NUCLEOTIDE SEQUENCE [LARGE SCALE GENOMIC DNA]</scope>
    <source>
        <strain evidence="7">ATCC 52028</strain>
    </source>
</reference>
<evidence type="ECO:0000256" key="2">
    <source>
        <dbReference type="ARBA" id="ARBA00023002"/>
    </source>
</evidence>
<dbReference type="AlphaFoldDB" id="A0A4P9X0M2"/>
<dbReference type="OrthoDB" id="5958943at2759"/>
<dbReference type="SUPFAM" id="SSF48179">
    <property type="entry name" value="6-phosphogluconate dehydrogenase C-terminal domain-like"/>
    <property type="match status" value="1"/>
</dbReference>
<dbReference type="PIRSF" id="PIRSF000105">
    <property type="entry name" value="HCDH"/>
    <property type="match status" value="1"/>
</dbReference>
<dbReference type="InterPro" id="IPR013328">
    <property type="entry name" value="6PGD_dom2"/>
</dbReference>
<dbReference type="GO" id="GO:0016616">
    <property type="term" value="F:oxidoreductase activity, acting on the CH-OH group of donors, NAD or NADP as acceptor"/>
    <property type="evidence" value="ECO:0007669"/>
    <property type="project" value="InterPro"/>
</dbReference>
<feature type="domain" description="3-hydroxyacyl-CoA dehydrogenase NAD binding" evidence="5">
    <location>
        <begin position="1"/>
        <end position="175"/>
    </location>
</feature>
<evidence type="ECO:0000256" key="3">
    <source>
        <dbReference type="PIRSR" id="PIRSR000105-1"/>
    </source>
</evidence>
<dbReference type="InterPro" id="IPR008927">
    <property type="entry name" value="6-PGluconate_DH-like_C_sf"/>
</dbReference>
<comment type="similarity">
    <text evidence="1">Belongs to the 3-hydroxyacyl-CoA dehydrogenase family.</text>
</comment>
<evidence type="ECO:0000313" key="6">
    <source>
        <dbReference type="EMBL" id="RKO98425.1"/>
    </source>
</evidence>